<feature type="region of interest" description="Disordered" evidence="1">
    <location>
        <begin position="175"/>
        <end position="250"/>
    </location>
</feature>
<gene>
    <name evidence="3" type="ORF">BC938DRAFT_474591</name>
</gene>
<feature type="compositionally biased region" description="Basic and acidic residues" evidence="1">
    <location>
        <begin position="239"/>
        <end position="250"/>
    </location>
</feature>
<protein>
    <submittedName>
        <fullName evidence="3">Uncharacterized protein</fullName>
    </submittedName>
</protein>
<evidence type="ECO:0000313" key="3">
    <source>
        <dbReference type="EMBL" id="RUS32688.1"/>
    </source>
</evidence>
<keyword evidence="2" id="KW-1133">Transmembrane helix</keyword>
<dbReference type="EMBL" id="RBNJ01001850">
    <property type="protein sequence ID" value="RUS32688.1"/>
    <property type="molecule type" value="Genomic_DNA"/>
</dbReference>
<keyword evidence="2" id="KW-0812">Transmembrane</keyword>
<feature type="compositionally biased region" description="Basic and acidic residues" evidence="1">
    <location>
        <begin position="175"/>
        <end position="185"/>
    </location>
</feature>
<evidence type="ECO:0000256" key="1">
    <source>
        <dbReference type="SAM" id="MobiDB-lite"/>
    </source>
</evidence>
<evidence type="ECO:0000256" key="2">
    <source>
        <dbReference type="SAM" id="Phobius"/>
    </source>
</evidence>
<sequence length="250" mass="27385">MLAFSTNAGTWTANNATGNTPVARRMHTAVLVHGLNNLLHCTRAASDGFSIIICCGGTQSDDVNLNDVAVLDTRTWLWMQPATNGSYDNNGKGLNDVAILDTRTTQHYQWASSFFPNSSPPSSSTENIGGSSGTGGIDAIGGIGGIVGIVIGVLILVAILVFLLVRKPWRARSDAEFRQEQDAPHRGAPPTGPRQRFNPINQKPDQYNQEPDRYNQEPDQDNRKPNQYNQESDQNNQKPDVDDRLNEIEI</sequence>
<dbReference type="SUPFAM" id="SSF117281">
    <property type="entry name" value="Kelch motif"/>
    <property type="match status" value="1"/>
</dbReference>
<keyword evidence="2" id="KW-0472">Membrane</keyword>
<name>A0A433QSF7_9FUNG</name>
<dbReference type="Gene3D" id="2.120.10.80">
    <property type="entry name" value="Kelch-type beta propeller"/>
    <property type="match status" value="1"/>
</dbReference>
<dbReference type="AlphaFoldDB" id="A0A433QSF7"/>
<feature type="transmembrane region" description="Helical" evidence="2">
    <location>
        <begin position="139"/>
        <end position="165"/>
    </location>
</feature>
<organism evidence="3 4">
    <name type="scientific">Jimgerdemannia flammicorona</name>
    <dbReference type="NCBI Taxonomy" id="994334"/>
    <lineage>
        <taxon>Eukaryota</taxon>
        <taxon>Fungi</taxon>
        <taxon>Fungi incertae sedis</taxon>
        <taxon>Mucoromycota</taxon>
        <taxon>Mucoromycotina</taxon>
        <taxon>Endogonomycetes</taxon>
        <taxon>Endogonales</taxon>
        <taxon>Endogonaceae</taxon>
        <taxon>Jimgerdemannia</taxon>
    </lineage>
</organism>
<dbReference type="InterPro" id="IPR015915">
    <property type="entry name" value="Kelch-typ_b-propeller"/>
</dbReference>
<keyword evidence="4" id="KW-1185">Reference proteome</keyword>
<feature type="compositionally biased region" description="Basic and acidic residues" evidence="1">
    <location>
        <begin position="210"/>
        <end position="224"/>
    </location>
</feature>
<evidence type="ECO:0000313" key="4">
    <source>
        <dbReference type="Proteomes" id="UP000274822"/>
    </source>
</evidence>
<proteinExistence type="predicted"/>
<accession>A0A433QSF7</accession>
<feature type="compositionally biased region" description="Polar residues" evidence="1">
    <location>
        <begin position="225"/>
        <end position="238"/>
    </location>
</feature>
<comment type="caution">
    <text evidence="3">The sequence shown here is derived from an EMBL/GenBank/DDBJ whole genome shotgun (WGS) entry which is preliminary data.</text>
</comment>
<reference evidence="3 4" key="1">
    <citation type="journal article" date="2018" name="New Phytol.">
        <title>Phylogenomics of Endogonaceae and evolution of mycorrhizas within Mucoromycota.</title>
        <authorList>
            <person name="Chang Y."/>
            <person name="Desiro A."/>
            <person name="Na H."/>
            <person name="Sandor L."/>
            <person name="Lipzen A."/>
            <person name="Clum A."/>
            <person name="Barry K."/>
            <person name="Grigoriev I.V."/>
            <person name="Martin F.M."/>
            <person name="Stajich J.E."/>
            <person name="Smith M.E."/>
            <person name="Bonito G."/>
            <person name="Spatafora J.W."/>
        </authorList>
    </citation>
    <scope>NUCLEOTIDE SEQUENCE [LARGE SCALE GENOMIC DNA]</scope>
    <source>
        <strain evidence="3 4">AD002</strain>
    </source>
</reference>
<feature type="compositionally biased region" description="Polar residues" evidence="1">
    <location>
        <begin position="198"/>
        <end position="209"/>
    </location>
</feature>
<dbReference type="Proteomes" id="UP000274822">
    <property type="component" value="Unassembled WGS sequence"/>
</dbReference>